<keyword evidence="4" id="KW-0410">Iron transport</keyword>
<evidence type="ECO:0000256" key="5">
    <source>
        <dbReference type="ARBA" id="ARBA00022692"/>
    </source>
</evidence>
<dbReference type="SMART" id="SM00965">
    <property type="entry name" value="STN"/>
    <property type="match status" value="1"/>
</dbReference>
<dbReference type="InterPro" id="IPR000531">
    <property type="entry name" value="Beta-barrel_TonB"/>
</dbReference>
<name>A0ABW0SHK3_9GAMM</name>
<dbReference type="EMBL" id="JBHSNM010000001">
    <property type="protein sequence ID" value="MFC5568503.1"/>
    <property type="molecule type" value="Genomic_DNA"/>
</dbReference>
<dbReference type="Gene3D" id="3.55.50.30">
    <property type="match status" value="1"/>
</dbReference>
<keyword evidence="12" id="KW-0732">Signal</keyword>
<evidence type="ECO:0000256" key="11">
    <source>
        <dbReference type="RuleBase" id="RU003357"/>
    </source>
</evidence>
<evidence type="ECO:0000313" key="15">
    <source>
        <dbReference type="Proteomes" id="UP001596036"/>
    </source>
</evidence>
<dbReference type="Pfam" id="PF00593">
    <property type="entry name" value="TonB_dep_Rec_b-barrel"/>
    <property type="match status" value="1"/>
</dbReference>
<dbReference type="Proteomes" id="UP001596036">
    <property type="component" value="Unassembled WGS sequence"/>
</dbReference>
<evidence type="ECO:0000256" key="3">
    <source>
        <dbReference type="ARBA" id="ARBA00022452"/>
    </source>
</evidence>
<organism evidence="14 15">
    <name type="scientific">Lysobacter yangpyeongensis</name>
    <dbReference type="NCBI Taxonomy" id="346182"/>
    <lineage>
        <taxon>Bacteria</taxon>
        <taxon>Pseudomonadati</taxon>
        <taxon>Pseudomonadota</taxon>
        <taxon>Gammaproteobacteria</taxon>
        <taxon>Lysobacterales</taxon>
        <taxon>Lysobacteraceae</taxon>
        <taxon>Lysobacter</taxon>
    </lineage>
</organism>
<dbReference type="RefSeq" id="WP_386751990.1">
    <property type="nucleotide sequence ID" value="NZ_JBHSNM010000001.1"/>
</dbReference>
<evidence type="ECO:0000256" key="10">
    <source>
        <dbReference type="PROSITE-ProRule" id="PRU01360"/>
    </source>
</evidence>
<dbReference type="SUPFAM" id="SSF56935">
    <property type="entry name" value="Porins"/>
    <property type="match status" value="1"/>
</dbReference>
<keyword evidence="7 11" id="KW-0798">TonB box</keyword>
<dbReference type="PANTHER" id="PTHR47234:SF1">
    <property type="entry name" value="TONB-DEPENDENT RECEPTOR"/>
    <property type="match status" value="1"/>
</dbReference>
<dbReference type="Pfam" id="PF07660">
    <property type="entry name" value="STN"/>
    <property type="match status" value="1"/>
</dbReference>
<evidence type="ECO:0000256" key="6">
    <source>
        <dbReference type="ARBA" id="ARBA00023004"/>
    </source>
</evidence>
<accession>A0ABW0SHK3</accession>
<sequence>MAPSRHLPALLWGALSLCLASPVQAAGEVAPARTALVVPAGDLDTALKALATQGRVQILYPPELVAGRRARGLQARLGIPEALARLLRGTGLRAVAVNANTFLLQRIPEPAKVADAPRRRSTPSEMATVQVTGSRIPRSDLDIVTPSPLTIITRDEIETSGHQTLFELLRVQPGMVGHHPVDVASEGSQDGGQQPFAAAATTSLDGLGPRATLFLVDGRRVANYGLISVDLGGLTDLDSIPLSIVDRIEIIRGGASAIYGADAMAGVVNIILRKQGDRGEVAARYGVSEHGDAQERRLSFSDGFDIAGGGNVFIGLDYLQRDELTGRQRKWRTLDYRRHGLGDWRIPLGYRDLDYNLVQSFCMPGVKDIDARCLFDPVRWSTLQPRSERSSFYGHLQQPLGDEVQLGIGLRASNATQDMLNPPFHALVDVPEDHPDAIPGTELGYAFFDIGPIRSHNRERTLDVAVTLDGSLGAWDWNLAVSHDANTVRNQTDGLVRETVFTDAVFAGQYRFGTPDNPPALLAAISPRVVAKGEAALDQFSAGLNGAWFALPAGDAQLALGVEFNRDALRHRPDPLMLENDVALGPQKILIDAHRYSSAVYAELSLPLASRLQADIAARWDHRQGYGSKVSPKIGFKWRALDALTFRGTAATGYRAPSLFEQRRPSVFDYYDVIVWNPELGPCRYSARLAAGDAYCLVLRGAMENPDLDPETSRSHTLGLVWAPDADLSLSLDHFRIERRNEILPGNAIDDPSAFPLSIVRDEDGLLIGINDYFANVGRTDVRGWDWDARYRLQTARAGRWTFDLAGQYLTHVLRQARPGAPPLDYAGHGTADRSASAIVQWAYAAWSTALTANHRGEVRVSRPGEACPSYNADAGRCRTPAMTTLDFNIAYAGLPDWQIAFNVRNLRDRDPVNYDVDKGGYDIASDDPRGRYYLLSVARRF</sequence>
<dbReference type="Pfam" id="PF07715">
    <property type="entry name" value="Plug"/>
    <property type="match status" value="1"/>
</dbReference>
<evidence type="ECO:0000256" key="12">
    <source>
        <dbReference type="SAM" id="SignalP"/>
    </source>
</evidence>
<proteinExistence type="inferred from homology"/>
<comment type="caution">
    <text evidence="14">The sequence shown here is derived from an EMBL/GenBank/DDBJ whole genome shotgun (WGS) entry which is preliminary data.</text>
</comment>
<reference evidence="15" key="1">
    <citation type="journal article" date="2019" name="Int. J. Syst. Evol. Microbiol.">
        <title>The Global Catalogue of Microorganisms (GCM) 10K type strain sequencing project: providing services to taxonomists for standard genome sequencing and annotation.</title>
        <authorList>
            <consortium name="The Broad Institute Genomics Platform"/>
            <consortium name="The Broad Institute Genome Sequencing Center for Infectious Disease"/>
            <person name="Wu L."/>
            <person name="Ma J."/>
        </authorList>
    </citation>
    <scope>NUCLEOTIDE SEQUENCE [LARGE SCALE GENOMIC DNA]</scope>
    <source>
        <strain evidence="15">KACC 11407</strain>
    </source>
</reference>
<evidence type="ECO:0000256" key="9">
    <source>
        <dbReference type="ARBA" id="ARBA00023237"/>
    </source>
</evidence>
<evidence type="ECO:0000259" key="13">
    <source>
        <dbReference type="SMART" id="SM00965"/>
    </source>
</evidence>
<dbReference type="PROSITE" id="PS52016">
    <property type="entry name" value="TONB_DEPENDENT_REC_3"/>
    <property type="match status" value="1"/>
</dbReference>
<evidence type="ECO:0000256" key="2">
    <source>
        <dbReference type="ARBA" id="ARBA00022448"/>
    </source>
</evidence>
<keyword evidence="2 10" id="KW-0813">Transport</keyword>
<keyword evidence="6" id="KW-0408">Iron</keyword>
<dbReference type="InterPro" id="IPR011662">
    <property type="entry name" value="Secretin/TonB_short_N"/>
</dbReference>
<dbReference type="InterPro" id="IPR039426">
    <property type="entry name" value="TonB-dep_rcpt-like"/>
</dbReference>
<dbReference type="CDD" id="cd01347">
    <property type="entry name" value="ligand_gated_channel"/>
    <property type="match status" value="1"/>
</dbReference>
<dbReference type="InterPro" id="IPR037066">
    <property type="entry name" value="Plug_dom_sf"/>
</dbReference>
<gene>
    <name evidence="14" type="ORF">ACFPN1_00275</name>
</gene>
<dbReference type="PANTHER" id="PTHR47234">
    <property type="match status" value="1"/>
</dbReference>
<dbReference type="Gene3D" id="2.40.170.20">
    <property type="entry name" value="TonB-dependent receptor, beta-barrel domain"/>
    <property type="match status" value="1"/>
</dbReference>
<evidence type="ECO:0000313" key="14">
    <source>
        <dbReference type="EMBL" id="MFC5568503.1"/>
    </source>
</evidence>
<evidence type="ECO:0000256" key="4">
    <source>
        <dbReference type="ARBA" id="ARBA00022496"/>
    </source>
</evidence>
<keyword evidence="15" id="KW-1185">Reference proteome</keyword>
<dbReference type="Gene3D" id="2.170.130.10">
    <property type="entry name" value="TonB-dependent receptor, plug domain"/>
    <property type="match status" value="1"/>
</dbReference>
<feature type="domain" description="Secretin/TonB short N-terminal" evidence="13">
    <location>
        <begin position="56"/>
        <end position="107"/>
    </location>
</feature>
<keyword evidence="4" id="KW-0406">Ion transport</keyword>
<evidence type="ECO:0000256" key="7">
    <source>
        <dbReference type="ARBA" id="ARBA00023077"/>
    </source>
</evidence>
<protein>
    <submittedName>
        <fullName evidence="14">TonB-dependent receptor domain-containing protein</fullName>
    </submittedName>
</protein>
<keyword evidence="9 10" id="KW-0998">Cell outer membrane</keyword>
<keyword evidence="8 10" id="KW-0472">Membrane</keyword>
<feature type="chain" id="PRO_5047461324" evidence="12">
    <location>
        <begin position="26"/>
        <end position="942"/>
    </location>
</feature>
<dbReference type="InterPro" id="IPR012910">
    <property type="entry name" value="Plug_dom"/>
</dbReference>
<keyword evidence="3 10" id="KW-1134">Transmembrane beta strand</keyword>
<comment type="subcellular location">
    <subcellularLocation>
        <location evidence="1 10">Cell outer membrane</location>
        <topology evidence="1 10">Multi-pass membrane protein</topology>
    </subcellularLocation>
</comment>
<dbReference type="InterPro" id="IPR036942">
    <property type="entry name" value="Beta-barrel_TonB_sf"/>
</dbReference>
<feature type="signal peptide" evidence="12">
    <location>
        <begin position="1"/>
        <end position="25"/>
    </location>
</feature>
<evidence type="ECO:0000256" key="8">
    <source>
        <dbReference type="ARBA" id="ARBA00023136"/>
    </source>
</evidence>
<keyword evidence="14" id="KW-0675">Receptor</keyword>
<comment type="similarity">
    <text evidence="10 11">Belongs to the TonB-dependent receptor family.</text>
</comment>
<keyword evidence="5 10" id="KW-0812">Transmembrane</keyword>
<evidence type="ECO:0000256" key="1">
    <source>
        <dbReference type="ARBA" id="ARBA00004571"/>
    </source>
</evidence>